<dbReference type="PANTHER" id="PTHR24064">
    <property type="entry name" value="SOLUTE CARRIER FAMILY 22 MEMBER"/>
    <property type="match status" value="1"/>
</dbReference>
<feature type="transmembrane region" description="Helical" evidence="6">
    <location>
        <begin position="239"/>
        <end position="259"/>
    </location>
</feature>
<evidence type="ECO:0000313" key="11">
    <source>
        <dbReference type="Proteomes" id="UP000663829"/>
    </source>
</evidence>
<evidence type="ECO:0000256" key="2">
    <source>
        <dbReference type="ARBA" id="ARBA00022692"/>
    </source>
</evidence>
<dbReference type="SUPFAM" id="SSF103473">
    <property type="entry name" value="MFS general substrate transporter"/>
    <property type="match status" value="1"/>
</dbReference>
<accession>A0A814WX05</accession>
<keyword evidence="3 6" id="KW-1133">Transmembrane helix</keyword>
<sequence length="542" mass="62146">MKLKKDEFKRSRGRSIVELLQGQRKSISASTSLKPSTVDQLLDECGSFGLYQIGQFFLVGLLAVLPAMVAFNYVFIAATPEHRCKTHPNDTEYRTIKSRNPCSIDSPTNKTIKCPYGWVYSPEHYESTIVTDWTLVCDRLHLKGLTQNFYILGTGCSILSGIMSDKLGRRTTMYLLIILMTFTLNITQIMMHSTTMTPNMKLLIFTISRFLTGFSQTTYSITLVLLMEITTANKRILPGYILSYFFALGELLVMLIYYYFRSWLLTQWILTIYVMPFLSYYWLIPESPRWLISTRQLPQARRVILRIARVNGRTIENVEKKFYDDLQKESYKQTKKYSYTHVLFGLIKSPVMRERCLILFYIWSVNLMTYLGVGMSITSLHPTRPYHIFTIAAFAEFIGLCLCHFCAHSQALCWIYTGESYPTVIRSTGVGLTVSIARVGGVWAPQISLLSQSIWPPLPYLIFSVFLFVAALLALRLPETKTETKSLPDTVKEAEKYQQQLSTIIEEEPTTPTEKPTMSPLIVQDENESSEIDQNDELLKST</sequence>
<dbReference type="Pfam" id="PF00083">
    <property type="entry name" value="Sugar_tr"/>
    <property type="match status" value="1"/>
</dbReference>
<comment type="caution">
    <text evidence="7">The sequence shown here is derived from an EMBL/GenBank/DDBJ whole genome shotgun (WGS) entry which is preliminary data.</text>
</comment>
<protein>
    <recommendedName>
        <fullName evidence="12">Organic cation transporter</fullName>
    </recommendedName>
</protein>
<feature type="transmembrane region" description="Helical" evidence="6">
    <location>
        <begin position="203"/>
        <end position="227"/>
    </location>
</feature>
<evidence type="ECO:0000256" key="3">
    <source>
        <dbReference type="ARBA" id="ARBA00022989"/>
    </source>
</evidence>
<dbReference type="Gene3D" id="1.20.1250.20">
    <property type="entry name" value="MFS general substrate transporter like domains"/>
    <property type="match status" value="2"/>
</dbReference>
<feature type="transmembrane region" description="Helical" evidence="6">
    <location>
        <begin position="428"/>
        <end position="446"/>
    </location>
</feature>
<dbReference type="GO" id="GO:0022857">
    <property type="term" value="F:transmembrane transporter activity"/>
    <property type="evidence" value="ECO:0007669"/>
    <property type="project" value="InterPro"/>
</dbReference>
<dbReference type="EMBL" id="CAJNOK010020936">
    <property type="protein sequence ID" value="CAF1324563.1"/>
    <property type="molecule type" value="Genomic_DNA"/>
</dbReference>
<feature type="transmembrane region" description="Helical" evidence="6">
    <location>
        <begin position="173"/>
        <end position="191"/>
    </location>
</feature>
<evidence type="ECO:0000256" key="6">
    <source>
        <dbReference type="SAM" id="Phobius"/>
    </source>
</evidence>
<evidence type="ECO:0000256" key="4">
    <source>
        <dbReference type="ARBA" id="ARBA00023136"/>
    </source>
</evidence>
<dbReference type="InterPro" id="IPR005828">
    <property type="entry name" value="MFS_sugar_transport-like"/>
</dbReference>
<dbReference type="InterPro" id="IPR036259">
    <property type="entry name" value="MFS_trans_sf"/>
</dbReference>
<feature type="compositionally biased region" description="Acidic residues" evidence="5">
    <location>
        <begin position="525"/>
        <end position="536"/>
    </location>
</feature>
<gene>
    <name evidence="7" type="ORF">GPM918_LOCUS23996</name>
    <name evidence="8" type="ORF">OVA965_LOCUS29598</name>
    <name evidence="9" type="ORF">SRO942_LOCUS23995</name>
    <name evidence="10" type="ORF">TMI583_LOCUS30374</name>
</gene>
<organism evidence="7 11">
    <name type="scientific">Didymodactylos carnosus</name>
    <dbReference type="NCBI Taxonomy" id="1234261"/>
    <lineage>
        <taxon>Eukaryota</taxon>
        <taxon>Metazoa</taxon>
        <taxon>Spiralia</taxon>
        <taxon>Gnathifera</taxon>
        <taxon>Rotifera</taxon>
        <taxon>Eurotatoria</taxon>
        <taxon>Bdelloidea</taxon>
        <taxon>Philodinida</taxon>
        <taxon>Philodinidae</taxon>
        <taxon>Didymodactylos</taxon>
    </lineage>
</organism>
<name>A0A814WX05_9BILA</name>
<dbReference type="EMBL" id="CAJNOQ010008784">
    <property type="protein sequence ID" value="CAF1206596.1"/>
    <property type="molecule type" value="Genomic_DNA"/>
</dbReference>
<dbReference type="Proteomes" id="UP000681722">
    <property type="component" value="Unassembled WGS sequence"/>
</dbReference>
<keyword evidence="2 6" id="KW-0812">Transmembrane</keyword>
<feature type="transmembrane region" description="Helical" evidence="6">
    <location>
        <begin position="358"/>
        <end position="380"/>
    </location>
</feature>
<feature type="transmembrane region" description="Helical" evidence="6">
    <location>
        <begin position="56"/>
        <end position="76"/>
    </location>
</feature>
<dbReference type="OrthoDB" id="5296287at2759"/>
<evidence type="ECO:0000256" key="5">
    <source>
        <dbReference type="SAM" id="MobiDB-lite"/>
    </source>
</evidence>
<evidence type="ECO:0000313" key="7">
    <source>
        <dbReference type="EMBL" id="CAF1206596.1"/>
    </source>
</evidence>
<feature type="transmembrane region" description="Helical" evidence="6">
    <location>
        <begin position="458"/>
        <end position="477"/>
    </location>
</feature>
<dbReference type="Proteomes" id="UP000682733">
    <property type="component" value="Unassembled WGS sequence"/>
</dbReference>
<keyword evidence="11" id="KW-1185">Reference proteome</keyword>
<dbReference type="EMBL" id="CAJOBA010042543">
    <property type="protein sequence ID" value="CAF4135225.1"/>
    <property type="molecule type" value="Genomic_DNA"/>
</dbReference>
<feature type="region of interest" description="Disordered" evidence="5">
    <location>
        <begin position="502"/>
        <end position="542"/>
    </location>
</feature>
<feature type="transmembrane region" description="Helical" evidence="6">
    <location>
        <begin position="265"/>
        <end position="283"/>
    </location>
</feature>
<keyword evidence="4 6" id="KW-0472">Membrane</keyword>
<evidence type="ECO:0000256" key="1">
    <source>
        <dbReference type="ARBA" id="ARBA00004141"/>
    </source>
</evidence>
<reference evidence="7" key="1">
    <citation type="submission" date="2021-02" db="EMBL/GenBank/DDBJ databases">
        <authorList>
            <person name="Nowell W R."/>
        </authorList>
    </citation>
    <scope>NUCLEOTIDE SEQUENCE</scope>
</reference>
<dbReference type="AlphaFoldDB" id="A0A814WX05"/>
<evidence type="ECO:0008006" key="12">
    <source>
        <dbReference type="Google" id="ProtNLM"/>
    </source>
</evidence>
<feature type="transmembrane region" description="Helical" evidence="6">
    <location>
        <begin position="386"/>
        <end position="407"/>
    </location>
</feature>
<evidence type="ECO:0000313" key="10">
    <source>
        <dbReference type="EMBL" id="CAF4135225.1"/>
    </source>
</evidence>
<dbReference type="EMBL" id="CAJOBC010008785">
    <property type="protein sequence ID" value="CAF3970864.1"/>
    <property type="molecule type" value="Genomic_DNA"/>
</dbReference>
<proteinExistence type="predicted"/>
<dbReference type="Proteomes" id="UP000663829">
    <property type="component" value="Unassembled WGS sequence"/>
</dbReference>
<evidence type="ECO:0000313" key="8">
    <source>
        <dbReference type="EMBL" id="CAF1324563.1"/>
    </source>
</evidence>
<dbReference type="Proteomes" id="UP000677228">
    <property type="component" value="Unassembled WGS sequence"/>
</dbReference>
<evidence type="ECO:0000313" key="9">
    <source>
        <dbReference type="EMBL" id="CAF3970864.1"/>
    </source>
</evidence>
<comment type="subcellular location">
    <subcellularLocation>
        <location evidence="1">Membrane</location>
        <topology evidence="1">Multi-pass membrane protein</topology>
    </subcellularLocation>
</comment>
<dbReference type="GO" id="GO:0016020">
    <property type="term" value="C:membrane"/>
    <property type="evidence" value="ECO:0007669"/>
    <property type="project" value="UniProtKB-SubCell"/>
</dbReference>